<reference evidence="1 2" key="1">
    <citation type="journal article" date="2017" name="Genome Announc.">
        <title>Complete Genome Sequences of Two Acetylene-Fermenting Pelobacter acetylenicus Strains.</title>
        <authorList>
            <person name="Sutton J.M."/>
            <person name="Baesman S.M."/>
            <person name="Fierst J.L."/>
            <person name="Poret-Peterson A.T."/>
            <person name="Oremland R.S."/>
            <person name="Dunlap D.S."/>
            <person name="Akob D.M."/>
        </authorList>
    </citation>
    <scope>NUCLEOTIDE SEQUENCE [LARGE SCALE GENOMIC DNA]</scope>
    <source>
        <strain evidence="1 2">SFB93</strain>
    </source>
</reference>
<proteinExistence type="predicted"/>
<gene>
    <name evidence="1" type="ORF">A7E78_13345</name>
</gene>
<dbReference type="EMBL" id="CP015519">
    <property type="protein sequence ID" value="APG28730.1"/>
    <property type="molecule type" value="Genomic_DNA"/>
</dbReference>
<sequence>MRGRGKQVIGRYFIEVDDADAKKLTVMSANARGVPPAQDLSYQIATDLPFPLQHLEHGGAKN</sequence>
<dbReference type="KEGG" id="pef:A7E78_13345"/>
<dbReference type="Proteomes" id="UP000182517">
    <property type="component" value="Chromosome"/>
</dbReference>
<name>A0A1L3GS85_9BACT</name>
<keyword evidence="2" id="KW-1185">Reference proteome</keyword>
<dbReference type="AlphaFoldDB" id="A0A1L3GS85"/>
<accession>A0A1L3GS85</accession>
<protein>
    <submittedName>
        <fullName evidence="1">Uncharacterized protein</fullName>
    </submittedName>
</protein>
<evidence type="ECO:0000313" key="1">
    <source>
        <dbReference type="EMBL" id="APG28730.1"/>
    </source>
</evidence>
<evidence type="ECO:0000313" key="2">
    <source>
        <dbReference type="Proteomes" id="UP000182517"/>
    </source>
</evidence>
<organism evidence="1 2">
    <name type="scientific">Syntrophotalea acetylenivorans</name>
    <dbReference type="NCBI Taxonomy" id="1842532"/>
    <lineage>
        <taxon>Bacteria</taxon>
        <taxon>Pseudomonadati</taxon>
        <taxon>Thermodesulfobacteriota</taxon>
        <taxon>Desulfuromonadia</taxon>
        <taxon>Desulfuromonadales</taxon>
        <taxon>Syntrophotaleaceae</taxon>
        <taxon>Syntrophotalea</taxon>
    </lineage>
</organism>